<keyword evidence="6" id="KW-0808">Transferase</keyword>
<comment type="cofactor">
    <cofactor evidence="1">
        <name>Mg(2+)</name>
        <dbReference type="ChEBI" id="CHEBI:18420"/>
    </cofactor>
</comment>
<evidence type="ECO:0000256" key="8">
    <source>
        <dbReference type="ARBA" id="ARBA00022703"/>
    </source>
</evidence>
<dbReference type="InterPro" id="IPR011047">
    <property type="entry name" value="Quinoprotein_ADH-like_sf"/>
</dbReference>
<dbReference type="PANTHER" id="PTHR13954:SF6">
    <property type="entry name" value="NON-SPECIFIC SERINE_THREONINE PROTEIN KINASE"/>
    <property type="match status" value="1"/>
</dbReference>
<dbReference type="GO" id="GO:0051082">
    <property type="term" value="F:unfolded protein binding"/>
    <property type="evidence" value="ECO:0007669"/>
    <property type="project" value="TreeGrafter"/>
</dbReference>
<dbReference type="GO" id="GO:0036498">
    <property type="term" value="P:IRE1-mediated unfolded protein response"/>
    <property type="evidence" value="ECO:0007669"/>
    <property type="project" value="TreeGrafter"/>
</dbReference>
<evidence type="ECO:0000256" key="20">
    <source>
        <dbReference type="ARBA" id="ARBA00023163"/>
    </source>
</evidence>
<dbReference type="GO" id="GO:0004674">
    <property type="term" value="F:protein serine/threonine kinase activity"/>
    <property type="evidence" value="ECO:0007669"/>
    <property type="project" value="UniProtKB-KW"/>
</dbReference>
<dbReference type="Pfam" id="PF06479">
    <property type="entry name" value="Ribonuc_2-5A"/>
    <property type="match status" value="1"/>
</dbReference>
<dbReference type="PANTHER" id="PTHR13954">
    <property type="entry name" value="IRE1-RELATED"/>
    <property type="match status" value="1"/>
</dbReference>
<dbReference type="InterPro" id="IPR015943">
    <property type="entry name" value="WD40/YVTN_repeat-like_dom_sf"/>
</dbReference>
<keyword evidence="7 25" id="KW-0812">Transmembrane</keyword>
<name>A0A8J1U927_OWEFU</name>
<dbReference type="FunFam" id="3.30.200.20:FF:000077">
    <property type="entry name" value="Putative Serine/threonine-protein kinase/endoribonuclease IRE1"/>
    <property type="match status" value="1"/>
</dbReference>
<evidence type="ECO:0000256" key="17">
    <source>
        <dbReference type="ARBA" id="ARBA00022989"/>
    </source>
</evidence>
<dbReference type="CDD" id="cd13982">
    <property type="entry name" value="STKc_IRE1"/>
    <property type="match status" value="1"/>
</dbReference>
<protein>
    <recommendedName>
        <fullName evidence="3">non-specific serine/threonine protein kinase</fullName>
        <ecNumber evidence="3">2.7.11.1</ecNumber>
    </recommendedName>
</protein>
<reference evidence="27" key="1">
    <citation type="submission" date="2022-03" db="EMBL/GenBank/DDBJ databases">
        <authorList>
            <person name="Martin C."/>
        </authorList>
    </citation>
    <scope>NUCLEOTIDE SEQUENCE</scope>
</reference>
<keyword evidence="28" id="KW-1185">Reference proteome</keyword>
<evidence type="ECO:0000256" key="14">
    <source>
        <dbReference type="ARBA" id="ARBA00022824"/>
    </source>
</evidence>
<dbReference type="InterPro" id="IPR010513">
    <property type="entry name" value="KEN_dom"/>
</dbReference>
<dbReference type="OrthoDB" id="63989at2759"/>
<evidence type="ECO:0000313" key="27">
    <source>
        <dbReference type="EMBL" id="CAH1794461.1"/>
    </source>
</evidence>
<keyword evidence="5" id="KW-0597">Phosphoprotein</keyword>
<dbReference type="SMART" id="SM00220">
    <property type="entry name" value="S_TKc"/>
    <property type="match status" value="1"/>
</dbReference>
<sequence length="908" mass="103153">MYRIKIWIFLSQCAVFIALCSQLVNSTPKAHNPLTVQEPLVFVSTLDGSFHAVSKKTGRSLWSLKEEPVLKVPTDMTQGPVFLPDPKDGSLYTFGEKNEGLKKLPFTIPELVSASPCKSNDGILYTGFKKDVWYAIDPITGAKLQTLTMDGPQKVCPSAADNTIFIGRTEFTITMFDSKTREKRWNATFMDYSAHLNTDITEYEFRHFTSSSNGIVITLDMHSGDIMWNRDYGSPIVAMYNLDPEGLRRVPFTSIGYETLEHLTGQLASAAWKTRFLEHSGKEQTFHPTLYVGEYKNGIYAIPSWVDEGTVTIAPKNKGPLLLEGPKNPAEQPKAPPQKHNTHKDSITAHTVRRGGGVLMIGYHEVPDLSQSTIKQQLPDKSEKIILPKPKAPEKDPAHNVSTKSSPETPRQDYINSDVKFVTIVVLALSTIIAVIYFIPRKTEESIKIMLQKQIEEQQKIQEDAIKMKQEQISQQTPLPGRNPTPAVLNEDLAKGYVQVGKIMFNPKDILGHGCEGTFVYRGRFDNRDVAVKRLLPECFSFADREVELLRESDQHPNVIRYFCMEADSQFRYIALELCIASVQDYVENRSFDRRGLDPVTILQQAMSGLAHLHSLNIVHRDIKPHNVLISKPDNRGNIRAMISDFGLCKKLAAGRMSFSRRSGAAGTEGWIAPEMLDGNKSTTCSVDIFSAGCVFYYVLSRGKHPFGDSLHRQANILEPGGRYNLDKIAADEHTLSRDLIESMIKHDAESRPSAETVLRHPFFWNRERQLMFFQDVSDRIEKESADNGIIVVLENGGLNIDLAVVKGDWREHISQELQTDLRKFRTYKGSSVRDLLRAMRNKKHHYRELPREVQQSLGTIPEQFVQYFTSRFPLLLLHVYLVMRCCKFERQFQQYYELTNQKHSYHS</sequence>
<comment type="subcellular location">
    <subcellularLocation>
        <location evidence="2">Endoplasmic reticulum membrane</location>
        <topology evidence="2">Single-pass type I membrane protein</topology>
    </subcellularLocation>
</comment>
<evidence type="ECO:0000256" key="15">
    <source>
        <dbReference type="ARBA" id="ARBA00022840"/>
    </source>
</evidence>
<feature type="compositionally biased region" description="Polar residues" evidence="24">
    <location>
        <begin position="400"/>
        <end position="409"/>
    </location>
</feature>
<comment type="caution">
    <text evidence="27">The sequence shown here is derived from an EMBL/GenBank/DDBJ whole genome shotgun (WGS) entry which is preliminary data.</text>
</comment>
<dbReference type="GO" id="GO:0016787">
    <property type="term" value="F:hydrolase activity"/>
    <property type="evidence" value="ECO:0007669"/>
    <property type="project" value="UniProtKB-KW"/>
</dbReference>
<dbReference type="CDD" id="cd10422">
    <property type="entry name" value="RNase_Ire1"/>
    <property type="match status" value="1"/>
</dbReference>
<keyword evidence="10 26" id="KW-0732">Signal</keyword>
<dbReference type="GO" id="GO:0010468">
    <property type="term" value="P:regulation of gene expression"/>
    <property type="evidence" value="ECO:0007669"/>
    <property type="project" value="UniProtKB-ARBA"/>
</dbReference>
<comment type="catalytic activity">
    <reaction evidence="22">
        <text>L-threonyl-[protein] + ATP = O-phospho-L-threonyl-[protein] + ADP + H(+)</text>
        <dbReference type="Rhea" id="RHEA:46608"/>
        <dbReference type="Rhea" id="RHEA-COMP:11060"/>
        <dbReference type="Rhea" id="RHEA-COMP:11605"/>
        <dbReference type="ChEBI" id="CHEBI:15378"/>
        <dbReference type="ChEBI" id="CHEBI:30013"/>
        <dbReference type="ChEBI" id="CHEBI:30616"/>
        <dbReference type="ChEBI" id="CHEBI:61977"/>
        <dbReference type="ChEBI" id="CHEBI:456216"/>
        <dbReference type="EC" id="2.7.11.1"/>
    </reaction>
</comment>
<keyword evidence="20" id="KW-0804">Transcription</keyword>
<proteinExistence type="predicted"/>
<dbReference type="InterPro" id="IPR018391">
    <property type="entry name" value="PQQ_b-propeller_rpt"/>
</dbReference>
<keyword evidence="8" id="KW-0053">Apoptosis</keyword>
<dbReference type="FunFam" id="1.20.1440.180:FF:000001">
    <property type="entry name" value="Serine/threonine-protein kinase/endoribonuclease IRE1"/>
    <property type="match status" value="1"/>
</dbReference>
<evidence type="ECO:0000256" key="11">
    <source>
        <dbReference type="ARBA" id="ARBA00022741"/>
    </source>
</evidence>
<feature type="region of interest" description="Disordered" evidence="24">
    <location>
        <begin position="388"/>
        <end position="412"/>
    </location>
</feature>
<keyword evidence="19 25" id="KW-0472">Membrane</keyword>
<evidence type="ECO:0000256" key="24">
    <source>
        <dbReference type="SAM" id="MobiDB-lite"/>
    </source>
</evidence>
<dbReference type="SMART" id="SM00564">
    <property type="entry name" value="PQQ"/>
    <property type="match status" value="4"/>
</dbReference>
<keyword evidence="18" id="KW-0805">Transcription regulation</keyword>
<feature type="signal peptide" evidence="26">
    <location>
        <begin position="1"/>
        <end position="26"/>
    </location>
</feature>
<dbReference type="SUPFAM" id="SSF56112">
    <property type="entry name" value="Protein kinase-like (PK-like)"/>
    <property type="match status" value="1"/>
</dbReference>
<dbReference type="PROSITE" id="PS50011">
    <property type="entry name" value="PROTEIN_KINASE_DOM"/>
    <property type="match status" value="1"/>
</dbReference>
<keyword evidence="13" id="KW-0378">Hydrolase</keyword>
<evidence type="ECO:0000313" key="28">
    <source>
        <dbReference type="Proteomes" id="UP000749559"/>
    </source>
</evidence>
<keyword evidence="21" id="KW-0511">Multifunctional enzyme</keyword>
<evidence type="ECO:0000256" key="18">
    <source>
        <dbReference type="ARBA" id="ARBA00023015"/>
    </source>
</evidence>
<keyword evidence="14" id="KW-0256">Endoplasmic reticulum</keyword>
<evidence type="ECO:0000256" key="3">
    <source>
        <dbReference type="ARBA" id="ARBA00012513"/>
    </source>
</evidence>
<feature type="chain" id="PRO_5043949860" description="non-specific serine/threonine protein kinase" evidence="26">
    <location>
        <begin position="27"/>
        <end position="908"/>
    </location>
</feature>
<evidence type="ECO:0000256" key="21">
    <source>
        <dbReference type="ARBA" id="ARBA00023268"/>
    </source>
</evidence>
<dbReference type="Gene3D" id="1.20.1440.180">
    <property type="entry name" value="KEN domain"/>
    <property type="match status" value="1"/>
</dbReference>
<evidence type="ECO:0000256" key="26">
    <source>
        <dbReference type="SAM" id="SignalP"/>
    </source>
</evidence>
<evidence type="ECO:0000256" key="7">
    <source>
        <dbReference type="ARBA" id="ARBA00022692"/>
    </source>
</evidence>
<evidence type="ECO:0000256" key="16">
    <source>
        <dbReference type="ARBA" id="ARBA00022842"/>
    </source>
</evidence>
<dbReference type="Pfam" id="PF00069">
    <property type="entry name" value="Pkinase"/>
    <property type="match status" value="1"/>
</dbReference>
<evidence type="ECO:0000256" key="13">
    <source>
        <dbReference type="ARBA" id="ARBA00022801"/>
    </source>
</evidence>
<dbReference type="GO" id="GO:0070059">
    <property type="term" value="P:intrinsic apoptotic signaling pathway in response to endoplasmic reticulum stress"/>
    <property type="evidence" value="ECO:0007669"/>
    <property type="project" value="TreeGrafter"/>
</dbReference>
<feature type="transmembrane region" description="Helical" evidence="25">
    <location>
        <begin position="421"/>
        <end position="440"/>
    </location>
</feature>
<dbReference type="Proteomes" id="UP000749559">
    <property type="component" value="Unassembled WGS sequence"/>
</dbReference>
<dbReference type="SMART" id="SM00580">
    <property type="entry name" value="PUG"/>
    <property type="match status" value="1"/>
</dbReference>
<evidence type="ECO:0000256" key="4">
    <source>
        <dbReference type="ARBA" id="ARBA00022527"/>
    </source>
</evidence>
<keyword evidence="15" id="KW-0067">ATP-binding</keyword>
<dbReference type="InterPro" id="IPR002372">
    <property type="entry name" value="PQQ_rpt_dom"/>
</dbReference>
<evidence type="ECO:0000256" key="12">
    <source>
        <dbReference type="ARBA" id="ARBA00022777"/>
    </source>
</evidence>
<evidence type="ECO:0000256" key="1">
    <source>
        <dbReference type="ARBA" id="ARBA00001946"/>
    </source>
</evidence>
<dbReference type="InterPro" id="IPR008271">
    <property type="entry name" value="Ser/Thr_kinase_AS"/>
</dbReference>
<evidence type="ECO:0000256" key="10">
    <source>
        <dbReference type="ARBA" id="ARBA00022729"/>
    </source>
</evidence>
<dbReference type="PROSITE" id="PS51392">
    <property type="entry name" value="KEN"/>
    <property type="match status" value="1"/>
</dbReference>
<dbReference type="GO" id="GO:0046872">
    <property type="term" value="F:metal ion binding"/>
    <property type="evidence" value="ECO:0007669"/>
    <property type="project" value="UniProtKB-KW"/>
</dbReference>
<dbReference type="InterPro" id="IPR000719">
    <property type="entry name" value="Prot_kinase_dom"/>
</dbReference>
<evidence type="ECO:0000256" key="2">
    <source>
        <dbReference type="ARBA" id="ARBA00004115"/>
    </source>
</evidence>
<evidence type="ECO:0000256" key="19">
    <source>
        <dbReference type="ARBA" id="ARBA00023136"/>
    </source>
</evidence>
<gene>
    <name evidence="27" type="ORF">OFUS_LOCUS19149</name>
</gene>
<dbReference type="Gene3D" id="1.10.510.10">
    <property type="entry name" value="Transferase(Phosphotransferase) domain 1"/>
    <property type="match status" value="1"/>
</dbReference>
<keyword evidence="9" id="KW-0479">Metal-binding</keyword>
<evidence type="ECO:0000256" key="25">
    <source>
        <dbReference type="SAM" id="Phobius"/>
    </source>
</evidence>
<dbReference type="Gene3D" id="3.30.200.20">
    <property type="entry name" value="Phosphorylase Kinase, domain 1"/>
    <property type="match status" value="1"/>
</dbReference>
<dbReference type="Gene3D" id="2.130.10.10">
    <property type="entry name" value="YVTN repeat-like/Quinoprotein amine dehydrogenase"/>
    <property type="match status" value="1"/>
</dbReference>
<dbReference type="InterPro" id="IPR038357">
    <property type="entry name" value="KEN_sf"/>
</dbReference>
<dbReference type="AlphaFoldDB" id="A0A8J1U927"/>
<evidence type="ECO:0000256" key="9">
    <source>
        <dbReference type="ARBA" id="ARBA00022723"/>
    </source>
</evidence>
<dbReference type="GO" id="GO:0005524">
    <property type="term" value="F:ATP binding"/>
    <property type="evidence" value="ECO:0007669"/>
    <property type="project" value="UniProtKB-KW"/>
</dbReference>
<keyword evidence="17 25" id="KW-1133">Transmembrane helix</keyword>
<evidence type="ECO:0000256" key="5">
    <source>
        <dbReference type="ARBA" id="ARBA00022553"/>
    </source>
</evidence>
<dbReference type="PROSITE" id="PS00108">
    <property type="entry name" value="PROTEIN_KINASE_ST"/>
    <property type="match status" value="1"/>
</dbReference>
<dbReference type="GO" id="GO:0004521">
    <property type="term" value="F:RNA endonuclease activity"/>
    <property type="evidence" value="ECO:0007669"/>
    <property type="project" value="InterPro"/>
</dbReference>
<accession>A0A8J1U927</accession>
<feature type="region of interest" description="Disordered" evidence="24">
    <location>
        <begin position="317"/>
        <end position="344"/>
    </location>
</feature>
<dbReference type="InterPro" id="IPR045133">
    <property type="entry name" value="IRE1/2-like"/>
</dbReference>
<evidence type="ECO:0000256" key="6">
    <source>
        <dbReference type="ARBA" id="ARBA00022679"/>
    </source>
</evidence>
<dbReference type="EMBL" id="CAIIXF020000009">
    <property type="protein sequence ID" value="CAH1794461.1"/>
    <property type="molecule type" value="Genomic_DNA"/>
</dbReference>
<keyword evidence="11" id="KW-0547">Nucleotide-binding</keyword>
<dbReference type="GO" id="GO:0080090">
    <property type="term" value="P:regulation of primary metabolic process"/>
    <property type="evidence" value="ECO:0007669"/>
    <property type="project" value="UniProtKB-ARBA"/>
</dbReference>
<evidence type="ECO:0000256" key="23">
    <source>
        <dbReference type="ARBA" id="ARBA00048679"/>
    </source>
</evidence>
<keyword evidence="12" id="KW-0418">Kinase</keyword>
<dbReference type="Pfam" id="PF13360">
    <property type="entry name" value="PQQ_2"/>
    <property type="match status" value="1"/>
</dbReference>
<dbReference type="FunFam" id="1.10.510.10:FF:000215">
    <property type="entry name" value="serine/threonine-protein kinase/endoribonuclease IRE1 isoform X1"/>
    <property type="match status" value="1"/>
</dbReference>
<organism evidence="27 28">
    <name type="scientific">Owenia fusiformis</name>
    <name type="common">Polychaete worm</name>
    <dbReference type="NCBI Taxonomy" id="6347"/>
    <lineage>
        <taxon>Eukaryota</taxon>
        <taxon>Metazoa</taxon>
        <taxon>Spiralia</taxon>
        <taxon>Lophotrochozoa</taxon>
        <taxon>Annelida</taxon>
        <taxon>Polychaeta</taxon>
        <taxon>Sedentaria</taxon>
        <taxon>Canalipalpata</taxon>
        <taxon>Sabellida</taxon>
        <taxon>Oweniida</taxon>
        <taxon>Oweniidae</taxon>
        <taxon>Owenia</taxon>
    </lineage>
</organism>
<dbReference type="CDD" id="cd09769">
    <property type="entry name" value="Luminal_IRE1"/>
    <property type="match status" value="1"/>
</dbReference>
<keyword evidence="16" id="KW-0460">Magnesium</keyword>
<evidence type="ECO:0000256" key="22">
    <source>
        <dbReference type="ARBA" id="ARBA00047899"/>
    </source>
</evidence>
<dbReference type="EC" id="2.7.11.1" evidence="3"/>
<dbReference type="InterPro" id="IPR011009">
    <property type="entry name" value="Kinase-like_dom_sf"/>
</dbReference>
<feature type="compositionally biased region" description="Basic and acidic residues" evidence="24">
    <location>
        <begin position="388"/>
        <end position="398"/>
    </location>
</feature>
<dbReference type="GO" id="GO:0006397">
    <property type="term" value="P:mRNA processing"/>
    <property type="evidence" value="ECO:0007669"/>
    <property type="project" value="InterPro"/>
</dbReference>
<keyword evidence="4" id="KW-0723">Serine/threonine-protein kinase</keyword>
<dbReference type="GO" id="GO:1990604">
    <property type="term" value="C:IRE1-TRAF2-ASK1 complex"/>
    <property type="evidence" value="ECO:0007669"/>
    <property type="project" value="TreeGrafter"/>
</dbReference>
<comment type="catalytic activity">
    <reaction evidence="23">
        <text>L-seryl-[protein] + ATP = O-phospho-L-seryl-[protein] + ADP + H(+)</text>
        <dbReference type="Rhea" id="RHEA:17989"/>
        <dbReference type="Rhea" id="RHEA-COMP:9863"/>
        <dbReference type="Rhea" id="RHEA-COMP:11604"/>
        <dbReference type="ChEBI" id="CHEBI:15378"/>
        <dbReference type="ChEBI" id="CHEBI:29999"/>
        <dbReference type="ChEBI" id="CHEBI:30616"/>
        <dbReference type="ChEBI" id="CHEBI:83421"/>
        <dbReference type="ChEBI" id="CHEBI:456216"/>
        <dbReference type="EC" id="2.7.11.1"/>
    </reaction>
</comment>
<dbReference type="SUPFAM" id="SSF50998">
    <property type="entry name" value="Quinoprotein alcohol dehydrogenase-like"/>
    <property type="match status" value="1"/>
</dbReference>